<protein>
    <submittedName>
        <fullName evidence="1">Uncharacterized protein</fullName>
    </submittedName>
</protein>
<proteinExistence type="predicted"/>
<dbReference type="AlphaFoldDB" id="A0A0F9L300"/>
<sequence>MAGKTEGAGGNCGVAVMKDRWCETCRRNQQQITVQQNVVSMTAAVNGGTQAHRISLWLCLECRTLTPMTDGEKRELSPHGGARGGWQ</sequence>
<gene>
    <name evidence="1" type="ORF">LCGC14_1251330</name>
</gene>
<organism evidence="1">
    <name type="scientific">marine sediment metagenome</name>
    <dbReference type="NCBI Taxonomy" id="412755"/>
    <lineage>
        <taxon>unclassified sequences</taxon>
        <taxon>metagenomes</taxon>
        <taxon>ecological metagenomes</taxon>
    </lineage>
</organism>
<comment type="caution">
    <text evidence="1">The sequence shown here is derived from an EMBL/GenBank/DDBJ whole genome shotgun (WGS) entry which is preliminary data.</text>
</comment>
<reference evidence="1" key="1">
    <citation type="journal article" date="2015" name="Nature">
        <title>Complex archaea that bridge the gap between prokaryotes and eukaryotes.</title>
        <authorList>
            <person name="Spang A."/>
            <person name="Saw J.H."/>
            <person name="Jorgensen S.L."/>
            <person name="Zaremba-Niedzwiedzka K."/>
            <person name="Martijn J."/>
            <person name="Lind A.E."/>
            <person name="van Eijk R."/>
            <person name="Schleper C."/>
            <person name="Guy L."/>
            <person name="Ettema T.J."/>
        </authorList>
    </citation>
    <scope>NUCLEOTIDE SEQUENCE</scope>
</reference>
<name>A0A0F9L300_9ZZZZ</name>
<dbReference type="EMBL" id="LAZR01006859">
    <property type="protein sequence ID" value="KKM89174.1"/>
    <property type="molecule type" value="Genomic_DNA"/>
</dbReference>
<evidence type="ECO:0000313" key="1">
    <source>
        <dbReference type="EMBL" id="KKM89174.1"/>
    </source>
</evidence>
<accession>A0A0F9L300</accession>